<protein>
    <submittedName>
        <fullName evidence="1">Abi family protein</fullName>
    </submittedName>
</protein>
<evidence type="ECO:0000313" key="1">
    <source>
        <dbReference type="EMBL" id="TJZ66690.1"/>
    </source>
</evidence>
<dbReference type="OrthoDB" id="9813050at2"/>
<sequence length="231" mass="26429">MTSTKLPELDASSLSHVVATLTRPRLSKYLRVTRNNAQQALRLYVLNTKVSAAVMTDLHYIEVALRNKFDRELAAKFGHEWFKDAGFLALVDGRSHAILLKAQKDAAKHWPKGKALPSGKVIAELTFGFWLQLTDSKLEHKLWVPCLHKAFAPRKAPKRAIFNQQLEKLRQLRNRVAHHEPIFHLDLLDAHHRIFEVGQLLCPTTARVMDQTSTVQRQVMGLTKYCKRRGL</sequence>
<dbReference type="Proteomes" id="UP000310016">
    <property type="component" value="Unassembled WGS sequence"/>
</dbReference>
<gene>
    <name evidence="1" type="ORF">FAZ21_16910</name>
</gene>
<comment type="caution">
    <text evidence="1">The sequence shown here is derived from an EMBL/GenBank/DDBJ whole genome shotgun (WGS) entry which is preliminary data.</text>
</comment>
<accession>A0A4U0PGB5</accession>
<dbReference type="InterPro" id="IPR011664">
    <property type="entry name" value="Abi_system_AbiD/AbiF-like"/>
</dbReference>
<dbReference type="Pfam" id="PF07751">
    <property type="entry name" value="Abi_2"/>
    <property type="match status" value="1"/>
</dbReference>
<dbReference type="EMBL" id="SUMF01000030">
    <property type="protein sequence ID" value="TJZ66690.1"/>
    <property type="molecule type" value="Genomic_DNA"/>
</dbReference>
<reference evidence="1 2" key="1">
    <citation type="submission" date="2019-04" db="EMBL/GenBank/DDBJ databases">
        <title>Chitiniphilus eburnea sp. nov., a novel chitinolytic bacterium isolated from aquaculture sludge.</title>
        <authorList>
            <person name="Sheng M."/>
        </authorList>
    </citation>
    <scope>NUCLEOTIDE SEQUENCE [LARGE SCALE GENOMIC DNA]</scope>
    <source>
        <strain evidence="1 2">HX-2-15</strain>
    </source>
</reference>
<organism evidence="1 2">
    <name type="scientific">Chitiniphilus eburneus</name>
    <dbReference type="NCBI Taxonomy" id="2571148"/>
    <lineage>
        <taxon>Bacteria</taxon>
        <taxon>Pseudomonadati</taxon>
        <taxon>Pseudomonadota</taxon>
        <taxon>Betaproteobacteria</taxon>
        <taxon>Neisseriales</taxon>
        <taxon>Chitinibacteraceae</taxon>
        <taxon>Chitiniphilus</taxon>
    </lineage>
</organism>
<keyword evidence="2" id="KW-1185">Reference proteome</keyword>
<dbReference type="AlphaFoldDB" id="A0A4U0PGB5"/>
<dbReference type="RefSeq" id="WP_136774618.1">
    <property type="nucleotide sequence ID" value="NZ_SUMF01000030.1"/>
</dbReference>
<evidence type="ECO:0000313" key="2">
    <source>
        <dbReference type="Proteomes" id="UP000310016"/>
    </source>
</evidence>
<name>A0A4U0PGB5_9NEIS</name>
<proteinExistence type="predicted"/>